<organism evidence="13 14">
    <name type="scientific">Natranaerovirga hydrolytica</name>
    <dbReference type="NCBI Taxonomy" id="680378"/>
    <lineage>
        <taxon>Bacteria</taxon>
        <taxon>Bacillati</taxon>
        <taxon>Bacillota</taxon>
        <taxon>Clostridia</taxon>
        <taxon>Lachnospirales</taxon>
        <taxon>Natranaerovirgaceae</taxon>
        <taxon>Natranaerovirga</taxon>
    </lineage>
</organism>
<dbReference type="InterPro" id="IPR002161">
    <property type="entry name" value="PdxT/SNO"/>
</dbReference>
<keyword evidence="4 10" id="KW-0315">Glutamine amidotransferase</keyword>
<dbReference type="PROSITE" id="PS51130">
    <property type="entry name" value="PDXT_SNO_2"/>
    <property type="match status" value="1"/>
</dbReference>
<dbReference type="CDD" id="cd01749">
    <property type="entry name" value="GATase1_PB"/>
    <property type="match status" value="1"/>
</dbReference>
<feature type="active site" description="Charge relay system" evidence="10 11">
    <location>
        <position position="174"/>
    </location>
</feature>
<dbReference type="PROSITE" id="PS51273">
    <property type="entry name" value="GATASE_TYPE_1"/>
    <property type="match status" value="1"/>
</dbReference>
<comment type="catalytic activity">
    <reaction evidence="7 10">
        <text>L-glutamine + H2O = L-glutamate + NH4(+)</text>
        <dbReference type="Rhea" id="RHEA:15889"/>
        <dbReference type="ChEBI" id="CHEBI:15377"/>
        <dbReference type="ChEBI" id="CHEBI:28938"/>
        <dbReference type="ChEBI" id="CHEBI:29985"/>
        <dbReference type="ChEBI" id="CHEBI:58359"/>
        <dbReference type="EC" id="3.5.1.2"/>
    </reaction>
</comment>
<evidence type="ECO:0000256" key="6">
    <source>
        <dbReference type="ARBA" id="ARBA00047992"/>
    </source>
</evidence>
<keyword evidence="5 10" id="KW-0456">Lyase</keyword>
<evidence type="ECO:0000256" key="3">
    <source>
        <dbReference type="ARBA" id="ARBA00022898"/>
    </source>
</evidence>
<evidence type="ECO:0000256" key="2">
    <source>
        <dbReference type="ARBA" id="ARBA00022801"/>
    </source>
</evidence>
<dbReference type="RefSeq" id="WP_132282160.1">
    <property type="nucleotide sequence ID" value="NZ_SMGQ01000012.1"/>
</dbReference>
<dbReference type="FunFam" id="3.40.50.880:FF:000010">
    <property type="entry name" value="uncharacterized protein LOC100176842 isoform X2"/>
    <property type="match status" value="1"/>
</dbReference>
<keyword evidence="2 10" id="KW-0378">Hydrolase</keyword>
<dbReference type="PIRSF" id="PIRSF005639">
    <property type="entry name" value="Glut_amidoT_SNO"/>
    <property type="match status" value="1"/>
</dbReference>
<evidence type="ECO:0000313" key="13">
    <source>
        <dbReference type="EMBL" id="TCK93244.1"/>
    </source>
</evidence>
<evidence type="ECO:0000256" key="12">
    <source>
        <dbReference type="PIRSR" id="PIRSR005639-2"/>
    </source>
</evidence>
<feature type="binding site" evidence="10 12">
    <location>
        <begin position="48"/>
        <end position="50"/>
    </location>
    <ligand>
        <name>L-glutamine</name>
        <dbReference type="ChEBI" id="CHEBI:58359"/>
    </ligand>
</feature>
<feature type="active site" description="Charge relay system" evidence="10 11">
    <location>
        <position position="172"/>
    </location>
</feature>
<keyword evidence="3 10" id="KW-0663">Pyridoxal phosphate</keyword>
<evidence type="ECO:0000256" key="4">
    <source>
        <dbReference type="ARBA" id="ARBA00022962"/>
    </source>
</evidence>
<dbReference type="UniPathway" id="UPA00245"/>
<dbReference type="GO" id="GO:0004359">
    <property type="term" value="F:glutaminase activity"/>
    <property type="evidence" value="ECO:0007669"/>
    <property type="project" value="UniProtKB-UniRule"/>
</dbReference>
<dbReference type="EC" id="3.5.1.2" evidence="10"/>
<comment type="catalytic activity">
    <reaction evidence="6 10">
        <text>aldehydo-D-ribose 5-phosphate + D-glyceraldehyde 3-phosphate + L-glutamine = pyridoxal 5'-phosphate + L-glutamate + phosphate + 3 H2O + H(+)</text>
        <dbReference type="Rhea" id="RHEA:31507"/>
        <dbReference type="ChEBI" id="CHEBI:15377"/>
        <dbReference type="ChEBI" id="CHEBI:15378"/>
        <dbReference type="ChEBI" id="CHEBI:29985"/>
        <dbReference type="ChEBI" id="CHEBI:43474"/>
        <dbReference type="ChEBI" id="CHEBI:58273"/>
        <dbReference type="ChEBI" id="CHEBI:58359"/>
        <dbReference type="ChEBI" id="CHEBI:59776"/>
        <dbReference type="ChEBI" id="CHEBI:597326"/>
        <dbReference type="EC" id="4.3.3.6"/>
    </reaction>
</comment>
<dbReference type="Gene3D" id="3.40.50.880">
    <property type="match status" value="1"/>
</dbReference>
<dbReference type="InterPro" id="IPR029062">
    <property type="entry name" value="Class_I_gatase-like"/>
</dbReference>
<feature type="active site" description="Nucleophile" evidence="10 11">
    <location>
        <position position="80"/>
    </location>
</feature>
<dbReference type="GO" id="GO:0008614">
    <property type="term" value="P:pyridoxine metabolic process"/>
    <property type="evidence" value="ECO:0007669"/>
    <property type="project" value="TreeGrafter"/>
</dbReference>
<dbReference type="PANTHER" id="PTHR31559:SF0">
    <property type="entry name" value="PYRIDOXAL 5'-PHOSPHATE SYNTHASE SUBUNIT SNO1-RELATED"/>
    <property type="match status" value="1"/>
</dbReference>
<dbReference type="Pfam" id="PF01174">
    <property type="entry name" value="SNO"/>
    <property type="match status" value="1"/>
</dbReference>
<accession>A0A4R1MPL1</accession>
<comment type="function">
    <text evidence="8 10">Catalyzes the hydrolysis of glutamine to glutamate and ammonia as part of the biosynthesis of pyridoxal 5'-phosphate. The resulting ammonia molecule is channeled to the active site of PdxS.</text>
</comment>
<dbReference type="Proteomes" id="UP000294545">
    <property type="component" value="Unassembled WGS sequence"/>
</dbReference>
<dbReference type="SUPFAM" id="SSF52317">
    <property type="entry name" value="Class I glutamine amidotransferase-like"/>
    <property type="match status" value="1"/>
</dbReference>
<dbReference type="GO" id="GO:0005829">
    <property type="term" value="C:cytosol"/>
    <property type="evidence" value="ECO:0007669"/>
    <property type="project" value="TreeGrafter"/>
</dbReference>
<dbReference type="OrthoDB" id="9810320at2"/>
<dbReference type="AlphaFoldDB" id="A0A4R1MPL1"/>
<feature type="binding site" evidence="10 12">
    <location>
        <begin position="136"/>
        <end position="137"/>
    </location>
    <ligand>
        <name>L-glutamine</name>
        <dbReference type="ChEBI" id="CHEBI:58359"/>
    </ligand>
</feature>
<comment type="caution">
    <text evidence="13">The sequence shown here is derived from an EMBL/GenBank/DDBJ whole genome shotgun (WGS) entry which is preliminary data.</text>
</comment>
<protein>
    <recommendedName>
        <fullName evidence="10">Pyridoxal 5'-phosphate synthase subunit PdxT</fullName>
        <ecNumber evidence="10">4.3.3.6</ecNumber>
    </recommendedName>
    <alternativeName>
        <fullName evidence="10">Pdx2</fullName>
    </alternativeName>
    <alternativeName>
        <fullName evidence="10">Pyridoxal 5'-phosphate synthase glutaminase subunit</fullName>
        <ecNumber evidence="10">3.5.1.2</ecNumber>
    </alternativeName>
</protein>
<reference evidence="13 14" key="1">
    <citation type="submission" date="2019-03" db="EMBL/GenBank/DDBJ databases">
        <title>Genomic Encyclopedia of Type Strains, Phase IV (KMG-IV): sequencing the most valuable type-strain genomes for metagenomic binning, comparative biology and taxonomic classification.</title>
        <authorList>
            <person name="Goeker M."/>
        </authorList>
    </citation>
    <scope>NUCLEOTIDE SEQUENCE [LARGE SCALE GENOMIC DNA]</scope>
    <source>
        <strain evidence="13 14">DSM 24176</strain>
    </source>
</reference>
<evidence type="ECO:0000313" key="14">
    <source>
        <dbReference type="Proteomes" id="UP000294545"/>
    </source>
</evidence>
<gene>
    <name evidence="10" type="primary">pdxT</name>
    <name evidence="13" type="ORF">EDC19_1435</name>
</gene>
<dbReference type="HAMAP" id="MF_01615">
    <property type="entry name" value="PdxT"/>
    <property type="match status" value="1"/>
</dbReference>
<dbReference type="EC" id="4.3.3.6" evidence="10"/>
<dbReference type="EMBL" id="SMGQ01000012">
    <property type="protein sequence ID" value="TCK93244.1"/>
    <property type="molecule type" value="Genomic_DNA"/>
</dbReference>
<dbReference type="PANTHER" id="PTHR31559">
    <property type="entry name" value="PYRIDOXAL 5'-PHOSPHATE SYNTHASE SUBUNIT SNO"/>
    <property type="match status" value="1"/>
</dbReference>
<dbReference type="GO" id="GO:0042823">
    <property type="term" value="P:pyridoxal phosphate biosynthetic process"/>
    <property type="evidence" value="ECO:0007669"/>
    <property type="project" value="UniProtKB-UniRule"/>
</dbReference>
<feature type="binding site" evidence="10 12">
    <location>
        <position position="107"/>
    </location>
    <ligand>
        <name>L-glutamine</name>
        <dbReference type="ChEBI" id="CHEBI:58359"/>
    </ligand>
</feature>
<evidence type="ECO:0000256" key="10">
    <source>
        <dbReference type="HAMAP-Rule" id="MF_01615"/>
    </source>
</evidence>
<evidence type="ECO:0000256" key="8">
    <source>
        <dbReference type="ARBA" id="ARBA00054599"/>
    </source>
</evidence>
<dbReference type="GO" id="GO:0036381">
    <property type="term" value="F:pyridoxal 5'-phosphate synthase (glutamine hydrolysing) activity"/>
    <property type="evidence" value="ECO:0007669"/>
    <property type="project" value="UniProtKB-UniRule"/>
</dbReference>
<proteinExistence type="inferred from homology"/>
<comment type="pathway">
    <text evidence="10">Cofactor biosynthesis; pyridoxal 5'-phosphate biosynthesis.</text>
</comment>
<comment type="similarity">
    <text evidence="1 10">Belongs to the glutaminase PdxT/SNO family.</text>
</comment>
<keyword evidence="14" id="KW-1185">Reference proteome</keyword>
<dbReference type="NCBIfam" id="TIGR03800">
    <property type="entry name" value="PLP_synth_Pdx2"/>
    <property type="match status" value="1"/>
</dbReference>
<evidence type="ECO:0000256" key="7">
    <source>
        <dbReference type="ARBA" id="ARBA00049534"/>
    </source>
</evidence>
<dbReference type="PROSITE" id="PS01236">
    <property type="entry name" value="PDXT_SNO_1"/>
    <property type="match status" value="1"/>
</dbReference>
<dbReference type="GO" id="GO:1903600">
    <property type="term" value="C:glutaminase complex"/>
    <property type="evidence" value="ECO:0007669"/>
    <property type="project" value="TreeGrafter"/>
</dbReference>
<evidence type="ECO:0000256" key="1">
    <source>
        <dbReference type="ARBA" id="ARBA00008345"/>
    </source>
</evidence>
<name>A0A4R1MPL1_9FIRM</name>
<evidence type="ECO:0000256" key="9">
    <source>
        <dbReference type="ARBA" id="ARBA00064749"/>
    </source>
</evidence>
<comment type="subunit">
    <text evidence="9 10">In the presence of PdxS, forms a dodecamer of heterodimers. Only shows activity in the heterodimer.</text>
</comment>
<dbReference type="GO" id="GO:0006543">
    <property type="term" value="P:L-glutamine catabolic process"/>
    <property type="evidence" value="ECO:0007669"/>
    <property type="project" value="UniProtKB-UniRule"/>
</dbReference>
<dbReference type="InterPro" id="IPR021196">
    <property type="entry name" value="PdxT/SNO_CS"/>
</dbReference>
<evidence type="ECO:0000256" key="5">
    <source>
        <dbReference type="ARBA" id="ARBA00023239"/>
    </source>
</evidence>
<evidence type="ECO:0000256" key="11">
    <source>
        <dbReference type="PIRSR" id="PIRSR005639-1"/>
    </source>
</evidence>
<sequence>MLNVGVLDLQGSVKEHLNSLSKIKNVEAIKVKYKDDLESINGLIIPGGESTTMGKLLDDFNIKSLLKERIANGLPVWGTCAGMILLAKNIHNQEDTHLATMDITVKRNAYGRQINSFMTYELIPEISNKKIPLVFIRAPYILETSSTVEIIATINNNIVAAKQNNMFVTSFHPELTDDIQVHQYFIETFVKTAVC</sequence>